<name>A0A0E9SP73_ANGAN</name>
<evidence type="ECO:0000313" key="1">
    <source>
        <dbReference type="EMBL" id="JAH43111.1"/>
    </source>
</evidence>
<dbReference type="EMBL" id="GBXM01065466">
    <property type="protein sequence ID" value="JAH43111.1"/>
    <property type="molecule type" value="Transcribed_RNA"/>
</dbReference>
<organism evidence="1">
    <name type="scientific">Anguilla anguilla</name>
    <name type="common">European freshwater eel</name>
    <name type="synonym">Muraena anguilla</name>
    <dbReference type="NCBI Taxonomy" id="7936"/>
    <lineage>
        <taxon>Eukaryota</taxon>
        <taxon>Metazoa</taxon>
        <taxon>Chordata</taxon>
        <taxon>Craniata</taxon>
        <taxon>Vertebrata</taxon>
        <taxon>Euteleostomi</taxon>
        <taxon>Actinopterygii</taxon>
        <taxon>Neopterygii</taxon>
        <taxon>Teleostei</taxon>
        <taxon>Anguilliformes</taxon>
        <taxon>Anguillidae</taxon>
        <taxon>Anguilla</taxon>
    </lineage>
</organism>
<proteinExistence type="predicted"/>
<reference evidence="1" key="1">
    <citation type="submission" date="2014-11" db="EMBL/GenBank/DDBJ databases">
        <authorList>
            <person name="Amaro Gonzalez C."/>
        </authorList>
    </citation>
    <scope>NUCLEOTIDE SEQUENCE</scope>
</reference>
<reference evidence="1" key="2">
    <citation type="journal article" date="2015" name="Fish Shellfish Immunol.">
        <title>Early steps in the European eel (Anguilla anguilla)-Vibrio vulnificus interaction in the gills: Role of the RtxA13 toxin.</title>
        <authorList>
            <person name="Callol A."/>
            <person name="Pajuelo D."/>
            <person name="Ebbesson L."/>
            <person name="Teles M."/>
            <person name="MacKenzie S."/>
            <person name="Amaro C."/>
        </authorList>
    </citation>
    <scope>NUCLEOTIDE SEQUENCE</scope>
</reference>
<dbReference type="AlphaFoldDB" id="A0A0E9SP73"/>
<accession>A0A0E9SP73</accession>
<protein>
    <submittedName>
        <fullName evidence="1">Uncharacterized protein</fullName>
    </submittedName>
</protein>
<sequence>MKAARGVSLLACCPLISINGIGPDA</sequence>